<dbReference type="OrthoDB" id="583156at2"/>
<keyword evidence="2" id="KW-1185">Reference proteome</keyword>
<organism evidence="1 2">
    <name type="scientific">Lyngbya aestuarii BL J</name>
    <dbReference type="NCBI Taxonomy" id="1348334"/>
    <lineage>
        <taxon>Bacteria</taxon>
        <taxon>Bacillati</taxon>
        <taxon>Cyanobacteriota</taxon>
        <taxon>Cyanophyceae</taxon>
        <taxon>Oscillatoriophycideae</taxon>
        <taxon>Oscillatoriales</taxon>
        <taxon>Microcoleaceae</taxon>
        <taxon>Lyngbya</taxon>
    </lineage>
</organism>
<dbReference type="AlphaFoldDB" id="U7QL69"/>
<evidence type="ECO:0000313" key="2">
    <source>
        <dbReference type="Proteomes" id="UP000017127"/>
    </source>
</evidence>
<accession>U7QL69</accession>
<proteinExistence type="predicted"/>
<protein>
    <submittedName>
        <fullName evidence="1">Uncharacterized protein</fullName>
    </submittedName>
</protein>
<name>U7QL69_9CYAN</name>
<dbReference type="RefSeq" id="WP_023065055.1">
    <property type="nucleotide sequence ID" value="NZ_AUZM01000008.1"/>
</dbReference>
<sequence>MTIRIPSKFGLKVKPDNKPRLSISERLKARSKKYNDDCTNIKPHLGNLFQYYRHDCTIFLPDKNLGRFGVMVYCCRTDYYDRDLFEKYEQVGQILAQI</sequence>
<dbReference type="EMBL" id="AUZM01000008">
    <property type="protein sequence ID" value="ERT08709.1"/>
    <property type="molecule type" value="Genomic_DNA"/>
</dbReference>
<comment type="caution">
    <text evidence="1">The sequence shown here is derived from an EMBL/GenBank/DDBJ whole genome shotgun (WGS) entry which is preliminary data.</text>
</comment>
<gene>
    <name evidence="1" type="ORF">M595_1224</name>
</gene>
<reference evidence="1 2" key="1">
    <citation type="journal article" date="2013" name="Front. Microbiol.">
        <title>Comparative genomic analyses of the cyanobacterium, Lyngbya aestuarii BL J, a powerful hydrogen producer.</title>
        <authorList>
            <person name="Kothari A."/>
            <person name="Vaughn M."/>
            <person name="Garcia-Pichel F."/>
        </authorList>
    </citation>
    <scope>NUCLEOTIDE SEQUENCE [LARGE SCALE GENOMIC DNA]</scope>
    <source>
        <strain evidence="1 2">BL J</strain>
    </source>
</reference>
<evidence type="ECO:0000313" key="1">
    <source>
        <dbReference type="EMBL" id="ERT08709.1"/>
    </source>
</evidence>
<dbReference type="Proteomes" id="UP000017127">
    <property type="component" value="Unassembled WGS sequence"/>
</dbReference>